<dbReference type="EMBL" id="ML170381">
    <property type="protein sequence ID" value="TDL14158.1"/>
    <property type="molecule type" value="Genomic_DNA"/>
</dbReference>
<gene>
    <name evidence="2" type="ORF">BD410DRAFT_846297</name>
</gene>
<feature type="region of interest" description="Disordered" evidence="1">
    <location>
        <begin position="1"/>
        <end position="25"/>
    </location>
</feature>
<protein>
    <submittedName>
        <fullName evidence="2">Uncharacterized protein</fullName>
    </submittedName>
</protein>
<dbReference type="VEuPathDB" id="FungiDB:BD410DRAFT_846297"/>
<organism evidence="2 3">
    <name type="scientific">Rickenella mellea</name>
    <dbReference type="NCBI Taxonomy" id="50990"/>
    <lineage>
        <taxon>Eukaryota</taxon>
        <taxon>Fungi</taxon>
        <taxon>Dikarya</taxon>
        <taxon>Basidiomycota</taxon>
        <taxon>Agaricomycotina</taxon>
        <taxon>Agaricomycetes</taxon>
        <taxon>Hymenochaetales</taxon>
        <taxon>Rickenellaceae</taxon>
        <taxon>Rickenella</taxon>
    </lineage>
</organism>
<sequence length="123" mass="13165">MCEQCAGGSQGTCPNDEDGGPGSESMLRLQVRSLRRVMDPGYMSLDNGGGMRSAALNDSRSPKDELPNSIMSHISGPGVTEESAPPKRSPIDDGMNLDADFECGQRRRSHEGGGFLDALLLFY</sequence>
<evidence type="ECO:0000313" key="3">
    <source>
        <dbReference type="Proteomes" id="UP000294933"/>
    </source>
</evidence>
<accession>A0A4Y7PGH6</accession>
<dbReference type="Proteomes" id="UP000294933">
    <property type="component" value="Unassembled WGS sequence"/>
</dbReference>
<proteinExistence type="predicted"/>
<dbReference type="AlphaFoldDB" id="A0A4Y7PGH6"/>
<keyword evidence="3" id="KW-1185">Reference proteome</keyword>
<name>A0A4Y7PGH6_9AGAM</name>
<evidence type="ECO:0000313" key="2">
    <source>
        <dbReference type="EMBL" id="TDL14158.1"/>
    </source>
</evidence>
<evidence type="ECO:0000256" key="1">
    <source>
        <dbReference type="SAM" id="MobiDB-lite"/>
    </source>
</evidence>
<reference evidence="2 3" key="1">
    <citation type="submission" date="2018-06" db="EMBL/GenBank/DDBJ databases">
        <title>A transcriptomic atlas of mushroom development highlights an independent origin of complex multicellularity.</title>
        <authorList>
            <consortium name="DOE Joint Genome Institute"/>
            <person name="Krizsan K."/>
            <person name="Almasi E."/>
            <person name="Merenyi Z."/>
            <person name="Sahu N."/>
            <person name="Viragh M."/>
            <person name="Koszo T."/>
            <person name="Mondo S."/>
            <person name="Kiss B."/>
            <person name="Balint B."/>
            <person name="Kues U."/>
            <person name="Barry K."/>
            <person name="Hegedus J.C."/>
            <person name="Henrissat B."/>
            <person name="Johnson J."/>
            <person name="Lipzen A."/>
            <person name="Ohm R."/>
            <person name="Nagy I."/>
            <person name="Pangilinan J."/>
            <person name="Yan J."/>
            <person name="Xiong Y."/>
            <person name="Grigoriev I.V."/>
            <person name="Hibbett D.S."/>
            <person name="Nagy L.G."/>
        </authorList>
    </citation>
    <scope>NUCLEOTIDE SEQUENCE [LARGE SCALE GENOMIC DNA]</scope>
    <source>
        <strain evidence="2 3">SZMC22713</strain>
    </source>
</reference>
<feature type="region of interest" description="Disordered" evidence="1">
    <location>
        <begin position="40"/>
        <end position="98"/>
    </location>
</feature>